<dbReference type="InterPro" id="IPR006639">
    <property type="entry name" value="Preselin/SPP"/>
</dbReference>
<feature type="transmembrane region" description="Helical" evidence="9">
    <location>
        <begin position="341"/>
        <end position="359"/>
    </location>
</feature>
<comment type="similarity">
    <text evidence="2">Belongs to the peptidase A22B family.</text>
</comment>
<dbReference type="PANTHER" id="PTHR12174:SF23">
    <property type="entry name" value="MINOR HISTOCOMPATIBILITY ANTIGEN H13"/>
    <property type="match status" value="1"/>
</dbReference>
<dbReference type="GO" id="GO:0006465">
    <property type="term" value="P:signal peptide processing"/>
    <property type="evidence" value="ECO:0007669"/>
    <property type="project" value="TreeGrafter"/>
</dbReference>
<dbReference type="Pfam" id="PF04258">
    <property type="entry name" value="Peptidase_A22B"/>
    <property type="match status" value="1"/>
</dbReference>
<feature type="transmembrane region" description="Helical" evidence="9">
    <location>
        <begin position="314"/>
        <end position="335"/>
    </location>
</feature>
<evidence type="ECO:0000256" key="5">
    <source>
        <dbReference type="ARBA" id="ARBA00022824"/>
    </source>
</evidence>
<dbReference type="PANTHER" id="PTHR12174">
    <property type="entry name" value="SIGNAL PEPTIDE PEPTIDASE"/>
    <property type="match status" value="1"/>
</dbReference>
<dbReference type="GO" id="GO:0042500">
    <property type="term" value="F:aspartic endopeptidase activity, intramembrane cleaving"/>
    <property type="evidence" value="ECO:0007669"/>
    <property type="project" value="InterPro"/>
</dbReference>
<keyword evidence="11" id="KW-1185">Reference proteome</keyword>
<name>A0A183IC84_9BILA</name>
<evidence type="ECO:0000256" key="9">
    <source>
        <dbReference type="SAM" id="Phobius"/>
    </source>
</evidence>
<dbReference type="AlphaFoldDB" id="A0A183IC84"/>
<evidence type="ECO:0000256" key="6">
    <source>
        <dbReference type="ARBA" id="ARBA00022989"/>
    </source>
</evidence>
<comment type="subcellular location">
    <subcellularLocation>
        <location evidence="1">Endoplasmic reticulum membrane</location>
        <topology evidence="1">Multi-pass membrane protein</topology>
    </subcellularLocation>
</comment>
<keyword evidence="5" id="KW-0256">Endoplasmic reticulum</keyword>
<reference evidence="10 11" key="2">
    <citation type="submission" date="2018-11" db="EMBL/GenBank/DDBJ databases">
        <authorList>
            <consortium name="Pathogen Informatics"/>
        </authorList>
    </citation>
    <scope>NUCLEOTIDE SEQUENCE [LARGE SCALE GENOMIC DNA]</scope>
</reference>
<evidence type="ECO:0000256" key="4">
    <source>
        <dbReference type="ARBA" id="ARBA00022801"/>
    </source>
</evidence>
<dbReference type="Proteomes" id="UP000270296">
    <property type="component" value="Unassembled WGS sequence"/>
</dbReference>
<feature type="compositionally biased region" description="Basic and acidic residues" evidence="8">
    <location>
        <begin position="386"/>
        <end position="405"/>
    </location>
</feature>
<reference evidence="12" key="1">
    <citation type="submission" date="2016-06" db="UniProtKB">
        <authorList>
            <consortium name="WormBaseParasite"/>
        </authorList>
    </citation>
    <scope>IDENTIFICATION</scope>
</reference>
<keyword evidence="3 9" id="KW-0812">Transmembrane</keyword>
<organism evidence="12">
    <name type="scientific">Soboliphyme baturini</name>
    <dbReference type="NCBI Taxonomy" id="241478"/>
    <lineage>
        <taxon>Eukaryota</taxon>
        <taxon>Metazoa</taxon>
        <taxon>Ecdysozoa</taxon>
        <taxon>Nematoda</taxon>
        <taxon>Enoplea</taxon>
        <taxon>Dorylaimia</taxon>
        <taxon>Dioctophymatida</taxon>
        <taxon>Dioctophymatoidea</taxon>
        <taxon>Soboliphymatidae</taxon>
        <taxon>Soboliphyme</taxon>
    </lineage>
</organism>
<feature type="region of interest" description="Disordered" evidence="8">
    <location>
        <begin position="381"/>
        <end position="405"/>
    </location>
</feature>
<dbReference type="GO" id="GO:0098554">
    <property type="term" value="C:cytoplasmic side of endoplasmic reticulum membrane"/>
    <property type="evidence" value="ECO:0007669"/>
    <property type="project" value="TreeGrafter"/>
</dbReference>
<accession>A0A183IC84</accession>
<dbReference type="GO" id="GO:0098553">
    <property type="term" value="C:lumenal side of endoplasmic reticulum membrane"/>
    <property type="evidence" value="ECO:0007669"/>
    <property type="project" value="TreeGrafter"/>
</dbReference>
<dbReference type="InterPro" id="IPR007369">
    <property type="entry name" value="Peptidase_A22B_SPP"/>
</dbReference>
<evidence type="ECO:0000256" key="2">
    <source>
        <dbReference type="ARBA" id="ARBA00006859"/>
    </source>
</evidence>
<dbReference type="OrthoDB" id="29661at2759"/>
<keyword evidence="7 9" id="KW-0472">Membrane</keyword>
<dbReference type="EMBL" id="UZAM01006756">
    <property type="protein sequence ID" value="VDO93648.1"/>
    <property type="molecule type" value="Genomic_DNA"/>
</dbReference>
<evidence type="ECO:0000256" key="1">
    <source>
        <dbReference type="ARBA" id="ARBA00004477"/>
    </source>
</evidence>
<keyword evidence="6 9" id="KW-1133">Transmembrane helix</keyword>
<evidence type="ECO:0000313" key="12">
    <source>
        <dbReference type="WBParaSite" id="SBAD_0000127801-mRNA-1"/>
    </source>
</evidence>
<feature type="transmembrane region" description="Helical" evidence="9">
    <location>
        <begin position="6"/>
        <end position="26"/>
    </location>
</feature>
<dbReference type="GO" id="GO:0033619">
    <property type="term" value="P:membrane protein proteolysis"/>
    <property type="evidence" value="ECO:0007669"/>
    <property type="project" value="TreeGrafter"/>
</dbReference>
<evidence type="ECO:0000256" key="7">
    <source>
        <dbReference type="ARBA" id="ARBA00023136"/>
    </source>
</evidence>
<evidence type="ECO:0000256" key="3">
    <source>
        <dbReference type="ARBA" id="ARBA00022692"/>
    </source>
</evidence>
<dbReference type="WBParaSite" id="SBAD_0000127801-mRNA-1">
    <property type="protein sequence ID" value="SBAD_0000127801-mRNA-1"/>
    <property type="gene ID" value="SBAD_0000127801"/>
</dbReference>
<feature type="transmembrane region" description="Helical" evidence="9">
    <location>
        <begin position="47"/>
        <end position="67"/>
    </location>
</feature>
<sequence length="405" mass="45635">MLAYSAIYFMAVISIVFGSYRSLRFVEKHVKENKKIENSIRLKDAKWFPISASVVLFAFYVAFRYALVVEKTVDTLLLVNRYLDGNRWLNATAVRDFLMALKAERTNNGFKLKEYLMIVLPVFFCFQGVLMLSALIKPLVSRLLNKLPQSLVERVKLVYFSLKFSRSNTDEFTRKKDLVDWSFDSHDLYSAALCSVVAIAHITKSHWITNDIFAFAFSLYSIGALHLSSFKGGIMLLAGLFVYDIFWVFATDVMATVATNINAPILLMFPQDLLEKGLGGTKFAMLGLGDVVIPGIFLALLLRYGVSVKNRLYFYIPLIAYGAGLILTIAVMHYFKAGQPALLYLVPSCIGAPLLLAFINGDSTTLMNFSEDHLVLEEDEEEAEIAEVKDTDKTAESKEETKKEK</sequence>
<evidence type="ECO:0000313" key="10">
    <source>
        <dbReference type="EMBL" id="VDO93648.1"/>
    </source>
</evidence>
<evidence type="ECO:0000256" key="8">
    <source>
        <dbReference type="SAM" id="MobiDB-lite"/>
    </source>
</evidence>
<keyword evidence="4" id="KW-0378">Hydrolase</keyword>
<gene>
    <name evidence="10" type="ORF">SBAD_LOCUS1228</name>
</gene>
<protein>
    <submittedName>
        <fullName evidence="12">Intramembrane protease 2</fullName>
    </submittedName>
</protein>
<proteinExistence type="inferred from homology"/>
<feature type="transmembrane region" description="Helical" evidence="9">
    <location>
        <begin position="283"/>
        <end position="302"/>
    </location>
</feature>
<feature type="transmembrane region" description="Helical" evidence="9">
    <location>
        <begin position="240"/>
        <end position="263"/>
    </location>
</feature>
<evidence type="ECO:0000313" key="11">
    <source>
        <dbReference type="Proteomes" id="UP000270296"/>
    </source>
</evidence>
<feature type="transmembrane region" description="Helical" evidence="9">
    <location>
        <begin position="115"/>
        <end position="136"/>
    </location>
</feature>
<dbReference type="SMART" id="SM00730">
    <property type="entry name" value="PSN"/>
    <property type="match status" value="1"/>
</dbReference>